<feature type="domain" description="Restriction endonuclease type II-like" evidence="10">
    <location>
        <begin position="1425"/>
        <end position="1516"/>
    </location>
</feature>
<dbReference type="InterPro" id="IPR049468">
    <property type="entry name" value="Restrct_endonuc-II-like_dom"/>
</dbReference>
<dbReference type="InterPro" id="IPR027417">
    <property type="entry name" value="P-loop_NTPase"/>
</dbReference>
<organism evidence="11 12">
    <name type="scientific">Rhodocista pekingensis</name>
    <dbReference type="NCBI Taxonomy" id="201185"/>
    <lineage>
        <taxon>Bacteria</taxon>
        <taxon>Pseudomonadati</taxon>
        <taxon>Pseudomonadota</taxon>
        <taxon>Alphaproteobacteria</taxon>
        <taxon>Rhodospirillales</taxon>
        <taxon>Azospirillaceae</taxon>
        <taxon>Rhodocista</taxon>
    </lineage>
</organism>
<comment type="similarity">
    <text evidence="1">Belongs to the DNA2/NAM7 helicase family.</text>
</comment>
<keyword evidence="6" id="KW-0175">Coiled coil</keyword>
<evidence type="ECO:0000256" key="5">
    <source>
        <dbReference type="ARBA" id="ARBA00022840"/>
    </source>
</evidence>
<feature type="domain" description="DNA2/NAM7 helicase helicase" evidence="8">
    <location>
        <begin position="1129"/>
        <end position="1173"/>
    </location>
</feature>
<dbReference type="SUPFAM" id="SSF54534">
    <property type="entry name" value="FKBP-like"/>
    <property type="match status" value="1"/>
</dbReference>
<reference evidence="12" key="1">
    <citation type="journal article" date="2019" name="Int. J. Syst. Evol. Microbiol.">
        <title>The Global Catalogue of Microorganisms (GCM) 10K type strain sequencing project: providing services to taxonomists for standard genome sequencing and annotation.</title>
        <authorList>
            <consortium name="The Broad Institute Genomics Platform"/>
            <consortium name="The Broad Institute Genome Sequencing Center for Infectious Disease"/>
            <person name="Wu L."/>
            <person name="Ma J."/>
        </authorList>
    </citation>
    <scope>NUCLEOTIDE SEQUENCE [LARGE SCALE GENOMIC DNA]</scope>
    <source>
        <strain evidence="12">CGMCC 1.16275</strain>
    </source>
</reference>
<dbReference type="InterPro" id="IPR041679">
    <property type="entry name" value="DNA2/NAM7-like_C"/>
</dbReference>
<dbReference type="SUPFAM" id="SSF52980">
    <property type="entry name" value="Restriction endonuclease-like"/>
    <property type="match status" value="1"/>
</dbReference>
<gene>
    <name evidence="11" type="ORF">ACFQPS_19910</name>
</gene>
<dbReference type="EMBL" id="JBHTCM010000028">
    <property type="protein sequence ID" value="MFC7335445.1"/>
    <property type="molecule type" value="Genomic_DNA"/>
</dbReference>
<evidence type="ECO:0000256" key="2">
    <source>
        <dbReference type="ARBA" id="ARBA00022741"/>
    </source>
</evidence>
<feature type="domain" description="DNA2/NAM7 helicase-like C-terminal" evidence="9">
    <location>
        <begin position="1269"/>
        <end position="1381"/>
    </location>
</feature>
<evidence type="ECO:0000256" key="4">
    <source>
        <dbReference type="ARBA" id="ARBA00022806"/>
    </source>
</evidence>
<dbReference type="InterPro" id="IPR041677">
    <property type="entry name" value="DNA2/NAM7_AAA_11"/>
</dbReference>
<proteinExistence type="inferred from homology"/>
<dbReference type="RefSeq" id="WP_377361071.1">
    <property type="nucleotide sequence ID" value="NZ_JBHTCM010000028.1"/>
</dbReference>
<dbReference type="Proteomes" id="UP001596456">
    <property type="component" value="Unassembled WGS sequence"/>
</dbReference>
<evidence type="ECO:0000313" key="12">
    <source>
        <dbReference type="Proteomes" id="UP001596456"/>
    </source>
</evidence>
<evidence type="ECO:0000256" key="7">
    <source>
        <dbReference type="SAM" id="MobiDB-lite"/>
    </source>
</evidence>
<dbReference type="PANTHER" id="PTHR43788">
    <property type="entry name" value="DNA2/NAM7 HELICASE FAMILY MEMBER"/>
    <property type="match status" value="1"/>
</dbReference>
<feature type="region of interest" description="Disordered" evidence="7">
    <location>
        <begin position="400"/>
        <end position="421"/>
    </location>
</feature>
<dbReference type="InterPro" id="IPR036953">
    <property type="entry name" value="GreA/GreB_C_sf"/>
</dbReference>
<keyword evidence="3" id="KW-0378">Hydrolase</keyword>
<keyword evidence="4" id="KW-0347">Helicase</keyword>
<keyword evidence="2" id="KW-0547">Nucleotide-binding</keyword>
<protein>
    <submittedName>
        <fullName evidence="11">AAA domain-containing protein</fullName>
    </submittedName>
</protein>
<feature type="compositionally biased region" description="Gly residues" evidence="7">
    <location>
        <begin position="403"/>
        <end position="415"/>
    </location>
</feature>
<accession>A0ABW2L2K0</accession>
<dbReference type="CDD" id="cd18808">
    <property type="entry name" value="SF1_C_Upf1"/>
    <property type="match status" value="1"/>
</dbReference>
<keyword evidence="12" id="KW-1185">Reference proteome</keyword>
<sequence length="1666" mass="185023">MSEFADKQKGLQNVLRYTQGLLSLNERVILDIAREPYPSFLEAQIRDLPGVEVNVDGETWIRVQRLRETPPPLPDPLFSGWAAFGARPSPDSPPKLEAERMLALAPEEISDLFEAKLLTDPADVMRPLPSDSEPQDRLDVLLRTAAMPEFRALWQAYLDGPWAAWAARERPVRRSIDFYNRLYQTCQRVLSLGDDNPIDLVFGVGMARWRRPDARVNVPLIEQLVELDLHDDGAILVRPRSTPPLINLRPFHELEIDGAKTLQRDLAAELERGLEDPDLGFSPFEPRTFEALLRACAARLSSTGAYWPDLRKDASDRSVPEITDALTITDTWALYVRQRSEDFRREDLERLIRCIETAEDEAGLPRPALRLVEPPSDRRPYEDGASIDLSSTDLVLPEASIGWKGGTGPGTGAADGDGRTASGAGRRTYFFPLSYNDDQIAIMERLESGDADGVLVQGPPGTGKTHTIANIICHYLATNRRVLVTAKTPEALTALQEKLPPEIRCLAIAVIHNDREGGRQLEQAVTVLAGEAKSVNVRQVEREIGEKQARLATLKQRIQEIDDELQAHAERNLARVACGDRPLLPMELARTVAEQRPRHAWFPDPLTLDARFDPRFTDGDIAEAEELRRTLGADLIYGVSDLPDPATLPDMARVLAAHGELQRLTEIDGRAERGDVPYVSVDAVGLDQAREIRVWLRDVSGLIGELVAEGWLLDAYHALAGVKRMDPAVATAMHQSFTTWAALNRQGREFALKGVRHGEVPLDDQAFNRALEDLAAGRQPFGLFGFLKGGLKARIVKVEIEGRPPASAEDWGTVVRFRDWQRDAIAFLDRWASIARLAGVPALPRTAEAGLDELMRLGRLLEGMVALLEVLPARLQLLRQLYPYGVDLDEALYHGRCAPALAALEASLERAELADAEAVRRHLRELAGEGSLPWHSAVRQSLEALGDPEVGQGALAQAWKQVQEEARRLDGLRPLIARLDTIMARVADSGAPRWAERLRNDAPGDSPWSAVPWRSTWEWARADGFIRSLDDRGRIGRLTQERVEAEAEQKRIFTDVIRLRTYLGLKRGLTERVEAALAKFASAIAKLGKGTGRGADRQRRIIREATLDAAAAIPCWILPEWRVSEQLPAQLAAFDLVIIDEASQSDITALPALLRGKKVLIVGDDRQVSPTLIGVEDRKIIQLRTTFLGGLPFANQMDPATSLYELGGMLFPGKAILLREHFRCVEPIIRFSSRFYPHPLIPLRLPTASERLDPPLIDILVPHGRKLRDVNPAEAEVIVEEIRTLTADPAYARRSIGVISLIGDKQAKLIYDRLIRDLGAEIMERHRIMCGNAAKYQGQERDIIFLSMVACPRTAIAQTSRLFEQRFNVALSRARDRMVLVRSVTSSHLKPSDLKLAVLEHFRNPMGGGNIAGAGDILALCESDFERDFGRRLLALGYRIRPQVPVGGRRIDFVIEGRNDRRLAIELDGDKYHGPDRWAADLRRQKSLERLGWRFWRCWGSSWITDPDSCLGDLRRVLDDLGIDPIGAAPVDMVYTRHIDLSAPAEETGIAASEGIAPATTTVDRTPADAAAPGEVVPLPVGDDAVVEIGDLVVVRFNDEPGRPRRFRISASENRPDEGIVQWREPIAAALIGGCVDDEVEILAGGHTRTAVIERIEKNRAKIAAE</sequence>
<feature type="coiled-coil region" evidence="6">
    <location>
        <begin position="537"/>
        <end position="571"/>
    </location>
</feature>
<evidence type="ECO:0000259" key="10">
    <source>
        <dbReference type="Pfam" id="PF18741"/>
    </source>
</evidence>
<feature type="domain" description="DNA2/NAM7 helicase helicase" evidence="8">
    <location>
        <begin position="435"/>
        <end position="570"/>
    </location>
</feature>
<evidence type="ECO:0000256" key="6">
    <source>
        <dbReference type="SAM" id="Coils"/>
    </source>
</evidence>
<dbReference type="InterPro" id="IPR050534">
    <property type="entry name" value="Coronavir_polyprotein_1ab"/>
</dbReference>
<dbReference type="Pfam" id="PF13087">
    <property type="entry name" value="AAA_12"/>
    <property type="match status" value="1"/>
</dbReference>
<dbReference type="Gene3D" id="3.40.50.300">
    <property type="entry name" value="P-loop containing nucleotide triphosphate hydrolases"/>
    <property type="match status" value="3"/>
</dbReference>
<evidence type="ECO:0000259" key="8">
    <source>
        <dbReference type="Pfam" id="PF13086"/>
    </source>
</evidence>
<keyword evidence="5" id="KW-0067">ATP-binding</keyword>
<dbReference type="Gene3D" id="3.10.50.30">
    <property type="entry name" value="Transcription elongation factor, GreA/GreB, C-terminal domain"/>
    <property type="match status" value="1"/>
</dbReference>
<dbReference type="InterPro" id="IPR047187">
    <property type="entry name" value="SF1_C_Upf1"/>
</dbReference>
<dbReference type="Gene3D" id="3.40.960.10">
    <property type="entry name" value="VSR Endonuclease"/>
    <property type="match status" value="1"/>
</dbReference>
<evidence type="ECO:0000313" key="11">
    <source>
        <dbReference type="EMBL" id="MFC7335445.1"/>
    </source>
</evidence>
<dbReference type="Pfam" id="PF18741">
    <property type="entry name" value="MTES_1575"/>
    <property type="match status" value="1"/>
</dbReference>
<evidence type="ECO:0000256" key="1">
    <source>
        <dbReference type="ARBA" id="ARBA00007913"/>
    </source>
</evidence>
<dbReference type="Pfam" id="PF13086">
    <property type="entry name" value="AAA_11"/>
    <property type="match status" value="2"/>
</dbReference>
<evidence type="ECO:0000259" key="9">
    <source>
        <dbReference type="Pfam" id="PF13087"/>
    </source>
</evidence>
<comment type="caution">
    <text evidence="11">The sequence shown here is derived from an EMBL/GenBank/DDBJ whole genome shotgun (WGS) entry which is preliminary data.</text>
</comment>
<dbReference type="InterPro" id="IPR011335">
    <property type="entry name" value="Restrct_endonuc-II-like"/>
</dbReference>
<evidence type="ECO:0000256" key="3">
    <source>
        <dbReference type="ARBA" id="ARBA00022801"/>
    </source>
</evidence>
<dbReference type="SUPFAM" id="SSF52540">
    <property type="entry name" value="P-loop containing nucleoside triphosphate hydrolases"/>
    <property type="match status" value="1"/>
</dbReference>
<dbReference type="PANTHER" id="PTHR43788:SF8">
    <property type="entry name" value="DNA-BINDING PROTEIN SMUBP-2"/>
    <property type="match status" value="1"/>
</dbReference>
<name>A0ABW2L2K0_9PROT</name>